<feature type="compositionally biased region" description="Basic and acidic residues" evidence="3">
    <location>
        <begin position="796"/>
        <end position="806"/>
    </location>
</feature>
<evidence type="ECO:0000313" key="7">
    <source>
        <dbReference type="Proteomes" id="UP000054350"/>
    </source>
</evidence>
<organism evidence="6 7">
    <name type="scientific">Allomyces macrogynus (strain ATCC 38327)</name>
    <name type="common">Allomyces javanicus var. macrogynus</name>
    <dbReference type="NCBI Taxonomy" id="578462"/>
    <lineage>
        <taxon>Eukaryota</taxon>
        <taxon>Fungi</taxon>
        <taxon>Fungi incertae sedis</taxon>
        <taxon>Blastocladiomycota</taxon>
        <taxon>Blastocladiomycetes</taxon>
        <taxon>Blastocladiales</taxon>
        <taxon>Blastocladiaceae</taxon>
        <taxon>Allomyces</taxon>
    </lineage>
</organism>
<dbReference type="PANTHER" id="PTHR18934">
    <property type="entry name" value="ATP-DEPENDENT RNA HELICASE"/>
    <property type="match status" value="1"/>
</dbReference>
<dbReference type="PANTHER" id="PTHR18934:SF85">
    <property type="entry name" value="ATP-DEPENDENT RNA HELICASE DHX8"/>
    <property type="match status" value="1"/>
</dbReference>
<dbReference type="STRING" id="578462.A0A0L0S1M7"/>
<dbReference type="InterPro" id="IPR027417">
    <property type="entry name" value="P-loop_NTPase"/>
</dbReference>
<feature type="compositionally biased region" description="Polar residues" evidence="3">
    <location>
        <begin position="783"/>
        <end position="792"/>
    </location>
</feature>
<dbReference type="SMART" id="SM00487">
    <property type="entry name" value="DEXDc"/>
    <property type="match status" value="1"/>
</dbReference>
<dbReference type="FunFam" id="3.40.50.300:FF:002125">
    <property type="entry name" value="ATP-dependent helicase HrpB"/>
    <property type="match status" value="1"/>
</dbReference>
<dbReference type="Gene3D" id="3.40.50.300">
    <property type="entry name" value="P-loop containing nucleotide triphosphate hydrolases"/>
    <property type="match status" value="2"/>
</dbReference>
<evidence type="ECO:0000256" key="2">
    <source>
        <dbReference type="ARBA" id="ARBA00022840"/>
    </source>
</evidence>
<dbReference type="InterPro" id="IPR001650">
    <property type="entry name" value="Helicase_C-like"/>
</dbReference>
<dbReference type="InterPro" id="IPR011545">
    <property type="entry name" value="DEAD/DEAH_box_helicase_dom"/>
</dbReference>
<feature type="region of interest" description="Disordered" evidence="3">
    <location>
        <begin position="762"/>
        <end position="806"/>
    </location>
</feature>
<dbReference type="SMART" id="SM00847">
    <property type="entry name" value="HA2"/>
    <property type="match status" value="1"/>
</dbReference>
<dbReference type="GO" id="GO:0071013">
    <property type="term" value="C:catalytic step 2 spliceosome"/>
    <property type="evidence" value="ECO:0007669"/>
    <property type="project" value="TreeGrafter"/>
</dbReference>
<feature type="domain" description="Helicase C-terminal" evidence="5">
    <location>
        <begin position="257"/>
        <end position="472"/>
    </location>
</feature>
<dbReference type="eggNOG" id="KOG0922">
    <property type="taxonomic scope" value="Eukaryota"/>
</dbReference>
<dbReference type="SUPFAM" id="SSF52540">
    <property type="entry name" value="P-loop containing nucleoside triphosphate hydrolases"/>
    <property type="match status" value="1"/>
</dbReference>
<dbReference type="GO" id="GO:0003723">
    <property type="term" value="F:RNA binding"/>
    <property type="evidence" value="ECO:0007669"/>
    <property type="project" value="TreeGrafter"/>
</dbReference>
<accession>A0A0L0S1M7</accession>
<keyword evidence="2" id="KW-0067">ATP-binding</keyword>
<keyword evidence="7" id="KW-1185">Reference proteome</keyword>
<dbReference type="Pfam" id="PF21010">
    <property type="entry name" value="HA2_C"/>
    <property type="match status" value="1"/>
</dbReference>
<dbReference type="InterPro" id="IPR007502">
    <property type="entry name" value="Helicase-assoc_dom"/>
</dbReference>
<dbReference type="AlphaFoldDB" id="A0A0L0S1M7"/>
<dbReference type="PROSITE" id="PS51192">
    <property type="entry name" value="HELICASE_ATP_BIND_1"/>
    <property type="match status" value="1"/>
</dbReference>
<evidence type="ECO:0000256" key="3">
    <source>
        <dbReference type="SAM" id="MobiDB-lite"/>
    </source>
</evidence>
<dbReference type="OrthoDB" id="10253254at2759"/>
<feature type="domain" description="Helicase ATP-binding" evidence="4">
    <location>
        <begin position="68"/>
        <end position="230"/>
    </location>
</feature>
<gene>
    <name evidence="6" type="ORF">AMAG_02101</name>
</gene>
<evidence type="ECO:0000256" key="1">
    <source>
        <dbReference type="ARBA" id="ARBA00022741"/>
    </source>
</evidence>
<dbReference type="GO" id="GO:0003724">
    <property type="term" value="F:RNA helicase activity"/>
    <property type="evidence" value="ECO:0007669"/>
    <property type="project" value="TreeGrafter"/>
</dbReference>
<feature type="region of interest" description="Disordered" evidence="3">
    <location>
        <begin position="1"/>
        <end position="58"/>
    </location>
</feature>
<keyword evidence="1" id="KW-0547">Nucleotide-binding</keyword>
<dbReference type="Pfam" id="PF00270">
    <property type="entry name" value="DEAD"/>
    <property type="match status" value="1"/>
</dbReference>
<dbReference type="InterPro" id="IPR014001">
    <property type="entry name" value="Helicase_ATP-bd"/>
</dbReference>
<dbReference type="OMA" id="VTSKPFM"/>
<dbReference type="CDD" id="cd17917">
    <property type="entry name" value="DEXHc_RHA-like"/>
    <property type="match status" value="1"/>
</dbReference>
<dbReference type="GO" id="GO:0000390">
    <property type="term" value="P:spliceosomal complex disassembly"/>
    <property type="evidence" value="ECO:0007669"/>
    <property type="project" value="TreeGrafter"/>
</dbReference>
<dbReference type="Proteomes" id="UP000054350">
    <property type="component" value="Unassembled WGS sequence"/>
</dbReference>
<evidence type="ECO:0008006" key="8">
    <source>
        <dbReference type="Google" id="ProtNLM"/>
    </source>
</evidence>
<proteinExistence type="predicted"/>
<protein>
    <recommendedName>
        <fullName evidence="8">ATP-dependent helicase HrpA</fullName>
    </recommendedName>
</protein>
<evidence type="ECO:0000313" key="6">
    <source>
        <dbReference type="EMBL" id="KNE56274.1"/>
    </source>
</evidence>
<dbReference type="PROSITE" id="PS51194">
    <property type="entry name" value="HELICASE_CTER"/>
    <property type="match status" value="1"/>
</dbReference>
<dbReference type="VEuPathDB" id="FungiDB:AMAG_02101"/>
<evidence type="ECO:0000259" key="5">
    <source>
        <dbReference type="PROSITE" id="PS51194"/>
    </source>
</evidence>
<reference evidence="6 7" key="1">
    <citation type="submission" date="2009-11" db="EMBL/GenBank/DDBJ databases">
        <title>Annotation of Allomyces macrogynus ATCC 38327.</title>
        <authorList>
            <consortium name="The Broad Institute Genome Sequencing Platform"/>
            <person name="Russ C."/>
            <person name="Cuomo C."/>
            <person name="Burger G."/>
            <person name="Gray M.W."/>
            <person name="Holland P.W.H."/>
            <person name="King N."/>
            <person name="Lang F.B.F."/>
            <person name="Roger A.J."/>
            <person name="Ruiz-Trillo I."/>
            <person name="Young S.K."/>
            <person name="Zeng Q."/>
            <person name="Gargeya S."/>
            <person name="Fitzgerald M."/>
            <person name="Haas B."/>
            <person name="Abouelleil A."/>
            <person name="Alvarado L."/>
            <person name="Arachchi H.M."/>
            <person name="Berlin A."/>
            <person name="Chapman S.B."/>
            <person name="Gearin G."/>
            <person name="Goldberg J."/>
            <person name="Griggs A."/>
            <person name="Gujja S."/>
            <person name="Hansen M."/>
            <person name="Heiman D."/>
            <person name="Howarth C."/>
            <person name="Larimer J."/>
            <person name="Lui A."/>
            <person name="MacDonald P.J.P."/>
            <person name="McCowen C."/>
            <person name="Montmayeur A."/>
            <person name="Murphy C."/>
            <person name="Neiman D."/>
            <person name="Pearson M."/>
            <person name="Priest M."/>
            <person name="Roberts A."/>
            <person name="Saif S."/>
            <person name="Shea T."/>
            <person name="Sisk P."/>
            <person name="Stolte C."/>
            <person name="Sykes S."/>
            <person name="Wortman J."/>
            <person name="Nusbaum C."/>
            <person name="Birren B."/>
        </authorList>
    </citation>
    <scope>NUCLEOTIDE SEQUENCE [LARGE SCALE GENOMIC DNA]</scope>
    <source>
        <strain evidence="6 7">ATCC 38327</strain>
    </source>
</reference>
<sequence length="820" mass="91578">MDRHDRDGQTDAGRHAHRGQESARERPRLRTTSNHSMDPVVASRVPTPSAATTTGQPLPIEPYRKELVDAISELGLLVIVGETGSGKTTQIPQYILGHDPNARIVVTQPRRIAAISNAKRVAEEMGERNVGNRVGYVIRFEAVVSPATQLRYVTDGVLLRELVDDGALSAYDVVIVDEAHERTVGTDILLGLLKQCKRKRPDLKLLIMSATLDVEKYSDFFDSCPIFQIPGRPYPVEIMYARSMRLAALQTSFVDRAVDTVLHIHRHERQGDILVFLTGSQEIERAVTATQKLDAQLDYRRDVAHYHSKDPDDRRVVGMSVFGLYASLETGQQREIFEPARPGYRKVVFATNIAQVCLYAIRWTTTRRWCEIGHGGHDDQTSITIPGIVFVVDCGFVKQKLYDPVTHMDALVVTPISQAAATQRAGRAGRTEPGKAYRLYSHEAFSDLPPNTEPEIQRSALLDTVLALKAMNVHNVQNFDFVDAPNPDLLTAALRDLFLLGAIDDPKGLGHLTLLGRQLMQLPVSPWVGRALIAAAAEFKCSSEMVVIAAMLSVESVWVELRGKAAADSKRQAQVHEQRRQFFDRTGDHLTLYNVYSAWRNHDNSRSWCRENLLHHRALEQAQKIKRQLESILDKWSVPDTSARDPTTSRLDPVPILRALCTAYYPNLAKKQVSRPVFYQYAVHHGKRADSDALMSLAIHPTSALAAAVEKGDPRVGEIEWVLYHDIIYTTRANMRFVSRIWRWEWVEPYVPRLDRAMAAAAAAEGAEDGDEKVESAAAMQSEKPTPSTSAGSADDAQKAKREAAITAARERALKRRRVG</sequence>
<feature type="compositionally biased region" description="Basic and acidic residues" evidence="3">
    <location>
        <begin position="1"/>
        <end position="28"/>
    </location>
</feature>
<dbReference type="GO" id="GO:0005524">
    <property type="term" value="F:ATP binding"/>
    <property type="evidence" value="ECO:0007669"/>
    <property type="project" value="UniProtKB-KW"/>
</dbReference>
<dbReference type="EMBL" id="GG745330">
    <property type="protein sequence ID" value="KNE56274.1"/>
    <property type="molecule type" value="Genomic_DNA"/>
</dbReference>
<evidence type="ECO:0000259" key="4">
    <source>
        <dbReference type="PROSITE" id="PS51192"/>
    </source>
</evidence>
<dbReference type="CDD" id="cd18791">
    <property type="entry name" value="SF2_C_RHA"/>
    <property type="match status" value="1"/>
</dbReference>
<name>A0A0L0S1M7_ALLM3</name>
<dbReference type="SMART" id="SM00490">
    <property type="entry name" value="HELICc"/>
    <property type="match status" value="1"/>
</dbReference>
<reference evidence="7" key="2">
    <citation type="submission" date="2009-11" db="EMBL/GenBank/DDBJ databases">
        <title>The Genome Sequence of Allomyces macrogynus strain ATCC 38327.</title>
        <authorList>
            <consortium name="The Broad Institute Genome Sequencing Platform"/>
            <person name="Russ C."/>
            <person name="Cuomo C."/>
            <person name="Shea T."/>
            <person name="Young S.K."/>
            <person name="Zeng Q."/>
            <person name="Koehrsen M."/>
            <person name="Haas B."/>
            <person name="Borodovsky M."/>
            <person name="Guigo R."/>
            <person name="Alvarado L."/>
            <person name="Berlin A."/>
            <person name="Borenstein D."/>
            <person name="Chen Z."/>
            <person name="Engels R."/>
            <person name="Freedman E."/>
            <person name="Gellesch M."/>
            <person name="Goldberg J."/>
            <person name="Griggs A."/>
            <person name="Gujja S."/>
            <person name="Heiman D."/>
            <person name="Hepburn T."/>
            <person name="Howarth C."/>
            <person name="Jen D."/>
            <person name="Larson L."/>
            <person name="Lewis B."/>
            <person name="Mehta T."/>
            <person name="Park D."/>
            <person name="Pearson M."/>
            <person name="Roberts A."/>
            <person name="Saif S."/>
            <person name="Shenoy N."/>
            <person name="Sisk P."/>
            <person name="Stolte C."/>
            <person name="Sykes S."/>
            <person name="Walk T."/>
            <person name="White J."/>
            <person name="Yandava C."/>
            <person name="Burger G."/>
            <person name="Gray M.W."/>
            <person name="Holland P.W.H."/>
            <person name="King N."/>
            <person name="Lang F.B.F."/>
            <person name="Roger A.J."/>
            <person name="Ruiz-Trillo I."/>
            <person name="Lander E."/>
            <person name="Nusbaum C."/>
        </authorList>
    </citation>
    <scope>NUCLEOTIDE SEQUENCE [LARGE SCALE GENOMIC DNA]</scope>
    <source>
        <strain evidence="7">ATCC 38327</strain>
    </source>
</reference>
<dbReference type="Gene3D" id="1.20.120.1080">
    <property type="match status" value="1"/>
</dbReference>